<name>A0AAV9RLD3_9TELE</name>
<proteinExistence type="predicted"/>
<feature type="compositionally biased region" description="Low complexity" evidence="1">
    <location>
        <begin position="119"/>
        <end position="133"/>
    </location>
</feature>
<sequence length="150" mass="15156">MALAPGGVRVAENPPVACTMGAGASPRPQWPCQEELRRGTLSESEKGGRRRRDPQWRGAGALGVSEEPPSGGAQELKGVAETLSGVGKGLEGGKNEKVLRTGGGGSPPPRAPPPGKLTAGPVDPARAAPPAAALLGEPDKARLSPQPLEP</sequence>
<reference evidence="2 3" key="1">
    <citation type="submission" date="2021-06" db="EMBL/GenBank/DDBJ databases">
        <authorList>
            <person name="Palmer J.M."/>
        </authorList>
    </citation>
    <scope>NUCLEOTIDE SEQUENCE [LARGE SCALE GENOMIC DNA]</scope>
    <source>
        <strain evidence="2 3">MEX-2019</strain>
        <tissue evidence="2">Muscle</tissue>
    </source>
</reference>
<protein>
    <submittedName>
        <fullName evidence="2">Uncharacterized protein</fullName>
    </submittedName>
</protein>
<dbReference type="EMBL" id="JAHHUM010001735">
    <property type="protein sequence ID" value="KAK5609775.1"/>
    <property type="molecule type" value="Genomic_DNA"/>
</dbReference>
<evidence type="ECO:0000313" key="3">
    <source>
        <dbReference type="Proteomes" id="UP001311232"/>
    </source>
</evidence>
<dbReference type="Proteomes" id="UP001311232">
    <property type="component" value="Unassembled WGS sequence"/>
</dbReference>
<keyword evidence="3" id="KW-1185">Reference proteome</keyword>
<evidence type="ECO:0000313" key="2">
    <source>
        <dbReference type="EMBL" id="KAK5609775.1"/>
    </source>
</evidence>
<accession>A0AAV9RLD3</accession>
<feature type="compositionally biased region" description="Basic and acidic residues" evidence="1">
    <location>
        <begin position="34"/>
        <end position="47"/>
    </location>
</feature>
<feature type="region of interest" description="Disordered" evidence="1">
    <location>
        <begin position="1"/>
        <end position="150"/>
    </location>
</feature>
<gene>
    <name evidence="2" type="ORF">CRENBAI_021068</name>
</gene>
<feature type="compositionally biased region" description="Pro residues" evidence="1">
    <location>
        <begin position="106"/>
        <end position="115"/>
    </location>
</feature>
<dbReference type="AlphaFoldDB" id="A0AAV9RLD3"/>
<organism evidence="2 3">
    <name type="scientific">Crenichthys baileyi</name>
    <name type="common">White River springfish</name>
    <dbReference type="NCBI Taxonomy" id="28760"/>
    <lineage>
        <taxon>Eukaryota</taxon>
        <taxon>Metazoa</taxon>
        <taxon>Chordata</taxon>
        <taxon>Craniata</taxon>
        <taxon>Vertebrata</taxon>
        <taxon>Euteleostomi</taxon>
        <taxon>Actinopterygii</taxon>
        <taxon>Neopterygii</taxon>
        <taxon>Teleostei</taxon>
        <taxon>Neoteleostei</taxon>
        <taxon>Acanthomorphata</taxon>
        <taxon>Ovalentaria</taxon>
        <taxon>Atherinomorphae</taxon>
        <taxon>Cyprinodontiformes</taxon>
        <taxon>Goodeidae</taxon>
        <taxon>Crenichthys</taxon>
    </lineage>
</organism>
<comment type="caution">
    <text evidence="2">The sequence shown here is derived from an EMBL/GenBank/DDBJ whole genome shotgun (WGS) entry which is preliminary data.</text>
</comment>
<evidence type="ECO:0000256" key="1">
    <source>
        <dbReference type="SAM" id="MobiDB-lite"/>
    </source>
</evidence>